<dbReference type="PANTHER" id="PTHR30579:SF7">
    <property type="entry name" value="HTH-TYPE TRANSCRIPTIONAL REGULATOR LRHA-RELATED"/>
    <property type="match status" value="1"/>
</dbReference>
<reference evidence="6" key="1">
    <citation type="submission" date="2020-01" db="EMBL/GenBank/DDBJ databases">
        <title>Phosphoaccumulans saitamaens gen. nov., sp. nov., a polyphosphate accumulating bacterium isolated from surface river water.</title>
        <authorList>
            <person name="Watanabe K."/>
            <person name="Suda W."/>
        </authorList>
    </citation>
    <scope>NUCLEOTIDE SEQUENCE [LARGE SCALE GENOMIC DNA]</scope>
    <source>
        <strain evidence="6">ICHIAU1</strain>
    </source>
</reference>
<dbReference type="GO" id="GO:0003677">
    <property type="term" value="F:DNA binding"/>
    <property type="evidence" value="ECO:0007669"/>
    <property type="project" value="UniProtKB-KW"/>
</dbReference>
<dbReference type="RefSeq" id="WP_162050374.1">
    <property type="nucleotide sequence ID" value="NZ_AP019011.1"/>
</dbReference>
<dbReference type="OrthoDB" id="6555293at2"/>
<dbReference type="SUPFAM" id="SSF53850">
    <property type="entry name" value="Periplasmic binding protein-like II"/>
    <property type="match status" value="1"/>
</dbReference>
<dbReference type="Pfam" id="PF03466">
    <property type="entry name" value="LysR_substrate"/>
    <property type="match status" value="1"/>
</dbReference>
<dbReference type="Gene3D" id="1.10.10.10">
    <property type="entry name" value="Winged helix-like DNA-binding domain superfamily/Winged helix DNA-binding domain"/>
    <property type="match status" value="1"/>
</dbReference>
<dbReference type="PANTHER" id="PTHR30579">
    <property type="entry name" value="TRANSCRIPTIONAL REGULATOR"/>
    <property type="match status" value="1"/>
</dbReference>
<evidence type="ECO:0000256" key="4">
    <source>
        <dbReference type="ARBA" id="ARBA00023163"/>
    </source>
</evidence>
<gene>
    <name evidence="5" type="ORF">ICHIAU1_11670</name>
</gene>
<dbReference type="Gene3D" id="3.40.190.10">
    <property type="entry name" value="Periplasmic binding protein-like II"/>
    <property type="match status" value="2"/>
</dbReference>
<keyword evidence="4" id="KW-0804">Transcription</keyword>
<dbReference type="GO" id="GO:0003700">
    <property type="term" value="F:DNA-binding transcription factor activity"/>
    <property type="evidence" value="ECO:0007669"/>
    <property type="project" value="InterPro"/>
</dbReference>
<dbReference type="Proteomes" id="UP000463961">
    <property type="component" value="Chromosome"/>
</dbReference>
<comment type="similarity">
    <text evidence="1">Belongs to the LysR transcriptional regulatory family.</text>
</comment>
<keyword evidence="2" id="KW-0805">Transcription regulation</keyword>
<protein>
    <submittedName>
        <fullName evidence="5">Transcriptional regulator</fullName>
    </submittedName>
</protein>
<evidence type="ECO:0000313" key="6">
    <source>
        <dbReference type="Proteomes" id="UP000463961"/>
    </source>
</evidence>
<organism evidence="5 6">
    <name type="scientific">Fluviibacter phosphoraccumulans</name>
    <dbReference type="NCBI Taxonomy" id="1751046"/>
    <lineage>
        <taxon>Bacteria</taxon>
        <taxon>Pseudomonadati</taxon>
        <taxon>Pseudomonadota</taxon>
        <taxon>Betaproteobacteria</taxon>
        <taxon>Rhodocyclales</taxon>
        <taxon>Fluviibacteraceae</taxon>
        <taxon>Fluviibacter</taxon>
    </lineage>
</organism>
<dbReference type="EMBL" id="AP022345">
    <property type="protein sequence ID" value="BBU68884.1"/>
    <property type="molecule type" value="Genomic_DNA"/>
</dbReference>
<evidence type="ECO:0000256" key="3">
    <source>
        <dbReference type="ARBA" id="ARBA00023125"/>
    </source>
</evidence>
<accession>A0A679I2Z4</accession>
<evidence type="ECO:0000313" key="5">
    <source>
        <dbReference type="EMBL" id="BBU68884.1"/>
    </source>
</evidence>
<dbReference type="Pfam" id="PF00126">
    <property type="entry name" value="HTH_1"/>
    <property type="match status" value="1"/>
</dbReference>
<dbReference type="InterPro" id="IPR050176">
    <property type="entry name" value="LTTR"/>
</dbReference>
<proteinExistence type="inferred from homology"/>
<sequence>MFAEIGNLLDQGGSTTVSLPGIGDRGVTLEQLRSFVAVIQCNGFHQAGSLICRSQSAVTQNIKRLEDCLGCSLLVRKQGRLLGPTQEGRRFYAQAMGVLEQVEQAVLTLKRPTLKGRVRLGVPDDFVIEQLHPVISRCLASHPSLHIDIVSTVSSTLQNLYQQKKLDIVLYKTVNSRNDTELDNEILRSEPLYWVANKVVAFDQFDEMPLVVFPDGCAYRKAAIDVLEHLGKRWRIAYTSASYENIRRAVSAGLGIGILSRSAVNAEHVVLSDEYCFPELPLVHLAMAVRGDRVLFRRVADDLMRAPADS</sequence>
<dbReference type="InterPro" id="IPR005119">
    <property type="entry name" value="LysR_subst-bd"/>
</dbReference>
<name>A0A679I2Z4_9RHOO</name>
<dbReference type="SUPFAM" id="SSF46785">
    <property type="entry name" value="Winged helix' DNA-binding domain"/>
    <property type="match status" value="1"/>
</dbReference>
<dbReference type="InterPro" id="IPR000847">
    <property type="entry name" value="LysR_HTH_N"/>
</dbReference>
<dbReference type="AlphaFoldDB" id="A0A679I2Z4"/>
<keyword evidence="3" id="KW-0238">DNA-binding</keyword>
<evidence type="ECO:0000256" key="1">
    <source>
        <dbReference type="ARBA" id="ARBA00009437"/>
    </source>
</evidence>
<dbReference type="InterPro" id="IPR036390">
    <property type="entry name" value="WH_DNA-bd_sf"/>
</dbReference>
<evidence type="ECO:0000256" key="2">
    <source>
        <dbReference type="ARBA" id="ARBA00023015"/>
    </source>
</evidence>
<dbReference type="PROSITE" id="PS50931">
    <property type="entry name" value="HTH_LYSR"/>
    <property type="match status" value="1"/>
</dbReference>
<keyword evidence="6" id="KW-1185">Reference proteome</keyword>
<dbReference type="InterPro" id="IPR036388">
    <property type="entry name" value="WH-like_DNA-bd_sf"/>
</dbReference>